<proteinExistence type="predicted"/>
<sequence>MTRPNVKAISTMLGGVPAGTSRRLTQLRQPKKFSNRLPTNSARRALPRPLLESWSSLTPKLILILLPDILNYSFSVRNSNNIKLYLKHFFKLNSNDNQHTTKRR</sequence>
<dbReference type="EMBL" id="HBUF01300420">
    <property type="protein sequence ID" value="CAG6690954.1"/>
    <property type="molecule type" value="Transcribed_RNA"/>
</dbReference>
<reference evidence="1" key="1">
    <citation type="submission" date="2021-05" db="EMBL/GenBank/DDBJ databases">
        <authorList>
            <person name="Alioto T."/>
            <person name="Alioto T."/>
            <person name="Gomez Garrido J."/>
        </authorList>
    </citation>
    <scope>NUCLEOTIDE SEQUENCE</scope>
</reference>
<dbReference type="EMBL" id="HBUF01300419">
    <property type="protein sequence ID" value="CAG6690951.1"/>
    <property type="molecule type" value="Transcribed_RNA"/>
</dbReference>
<evidence type="ECO:0000313" key="1">
    <source>
        <dbReference type="EMBL" id="CAG6690954.1"/>
    </source>
</evidence>
<dbReference type="EMBL" id="HBUF01300426">
    <property type="protein sequence ID" value="CAG6690975.1"/>
    <property type="molecule type" value="Transcribed_RNA"/>
</dbReference>
<protein>
    <submittedName>
        <fullName evidence="1">Uncharacterized protein</fullName>
    </submittedName>
</protein>
<dbReference type="EMBL" id="HBUF01300424">
    <property type="protein sequence ID" value="CAG6690969.1"/>
    <property type="molecule type" value="Transcribed_RNA"/>
</dbReference>
<dbReference type="EMBL" id="HBUF01300421">
    <property type="protein sequence ID" value="CAG6690957.1"/>
    <property type="molecule type" value="Transcribed_RNA"/>
</dbReference>
<organism evidence="1">
    <name type="scientific">Cacopsylla melanoneura</name>
    <dbReference type="NCBI Taxonomy" id="428564"/>
    <lineage>
        <taxon>Eukaryota</taxon>
        <taxon>Metazoa</taxon>
        <taxon>Ecdysozoa</taxon>
        <taxon>Arthropoda</taxon>
        <taxon>Hexapoda</taxon>
        <taxon>Insecta</taxon>
        <taxon>Pterygota</taxon>
        <taxon>Neoptera</taxon>
        <taxon>Paraneoptera</taxon>
        <taxon>Hemiptera</taxon>
        <taxon>Sternorrhyncha</taxon>
        <taxon>Psylloidea</taxon>
        <taxon>Psyllidae</taxon>
        <taxon>Psyllinae</taxon>
        <taxon>Cacopsylla</taxon>
    </lineage>
</organism>
<dbReference type="EMBL" id="HBUF01300425">
    <property type="protein sequence ID" value="CAG6690972.1"/>
    <property type="molecule type" value="Transcribed_RNA"/>
</dbReference>
<dbReference type="AlphaFoldDB" id="A0A8D8TN25"/>
<name>A0A8D8TN25_9HEMI</name>
<accession>A0A8D8TN25</accession>